<dbReference type="PROSITE" id="PS51257">
    <property type="entry name" value="PROKAR_LIPOPROTEIN"/>
    <property type="match status" value="1"/>
</dbReference>
<evidence type="ECO:0000256" key="1">
    <source>
        <dbReference type="ARBA" id="ARBA00009023"/>
    </source>
</evidence>
<dbReference type="InterPro" id="IPR018389">
    <property type="entry name" value="DctP_fam"/>
</dbReference>
<proteinExistence type="inferred from homology"/>
<comment type="similarity">
    <text evidence="1">Belongs to the bacterial solute-binding protein 7 family.</text>
</comment>
<keyword evidence="3" id="KW-0732">Signal</keyword>
<dbReference type="KEGG" id="trc:DYE49_08825"/>
<name>A0A840SDP8_9SPIR</name>
<dbReference type="PANTHER" id="PTHR33376:SF7">
    <property type="entry name" value="C4-DICARBOXYLATE-BINDING PROTEIN DCTB"/>
    <property type="match status" value="1"/>
</dbReference>
<dbReference type="InterPro" id="IPR038404">
    <property type="entry name" value="TRAP_DctP_sf"/>
</dbReference>
<keyword evidence="2" id="KW-0813">Transport</keyword>
<dbReference type="CDD" id="cd13603">
    <property type="entry name" value="PBP2_TRAP_Siap_TeaA_like"/>
    <property type="match status" value="1"/>
</dbReference>
<keyword evidence="6" id="KW-1185">Reference proteome</keyword>
<dbReference type="EMBL" id="JACHFR010000001">
    <property type="protein sequence ID" value="MBB5217713.1"/>
    <property type="molecule type" value="Genomic_DNA"/>
</dbReference>
<evidence type="ECO:0000313" key="6">
    <source>
        <dbReference type="Proteomes" id="UP000578697"/>
    </source>
</evidence>
<evidence type="ECO:0000313" key="5">
    <source>
        <dbReference type="EMBL" id="QOS40557.1"/>
    </source>
</evidence>
<reference evidence="5 7" key="1">
    <citation type="submission" date="2018-08" db="EMBL/GenBank/DDBJ databases">
        <title>The first complete genome of Treponema rectale (CHPAT), a commensal spirochete of the bovine rectum.</title>
        <authorList>
            <person name="Staton G.J."/>
            <person name="Clegg S.R."/>
            <person name="Carter S.D."/>
            <person name="Radford A.D."/>
            <person name="Darby A."/>
            <person name="Hall N."/>
            <person name="Birtles R.J."/>
            <person name="Evans N.J."/>
        </authorList>
    </citation>
    <scope>NUCLEOTIDE SEQUENCE [LARGE SCALE GENOMIC DNA]</scope>
    <source>
        <strain evidence="5 7">CHPA</strain>
    </source>
</reference>
<dbReference type="Proteomes" id="UP000578697">
    <property type="component" value="Unassembled WGS sequence"/>
</dbReference>
<dbReference type="RefSeq" id="WP_184651162.1">
    <property type="nucleotide sequence ID" value="NZ_JACHFR010000001.1"/>
</dbReference>
<accession>A0A840SDP8</accession>
<evidence type="ECO:0000256" key="3">
    <source>
        <dbReference type="ARBA" id="ARBA00022729"/>
    </source>
</evidence>
<protein>
    <submittedName>
        <fullName evidence="5">C4-dicarboxylate ABC transporter substrate-binding protein</fullName>
    </submittedName>
    <submittedName>
        <fullName evidence="4">TRAP-type C4-dicarboxylate transport system substrate-binding protein</fullName>
    </submittedName>
</protein>
<gene>
    <name evidence="5" type="ORF">DYE49_08825</name>
    <name evidence="4" type="ORF">HNP77_000057</name>
</gene>
<evidence type="ECO:0000256" key="2">
    <source>
        <dbReference type="ARBA" id="ARBA00022448"/>
    </source>
</evidence>
<dbReference type="AlphaFoldDB" id="A0A840SDP8"/>
<evidence type="ECO:0000313" key="7">
    <source>
        <dbReference type="Proteomes" id="UP000593591"/>
    </source>
</evidence>
<sequence length="335" mass="37809">MFRNYLNKITVLIFTVLFLLSSCTPKKKQAASELTLVMAEVNAEDSICGQMDHAFKQKVEELSKNKIIINIKYNGILGDEKHVLQSLMTADSYIHLARVGANLSAYGAKKSALLSIPYTFENNEHFWKFTQSRAAQEILNEAYEKNTGIKGLFFAEEGFRHFISSKPVYSVKSIRGKKMRVSGTILTGIANSLEAEPVYMNFNRLARAFASGEIQLADQPLSNYYADNFYICAPYVILDAHMIGAVQTVISASCWDSLSEEQQKIFIQAGQYAQDFCRQIEKDSEAETIRILTEKGVSVTRVSDKTPWKNACSDFIQKSSEEYPELYKQILESVN</sequence>
<dbReference type="EMBL" id="CP031517">
    <property type="protein sequence ID" value="QOS40557.1"/>
    <property type="molecule type" value="Genomic_DNA"/>
</dbReference>
<organism evidence="4 6">
    <name type="scientific">Treponema rectale</name>
    <dbReference type="NCBI Taxonomy" id="744512"/>
    <lineage>
        <taxon>Bacteria</taxon>
        <taxon>Pseudomonadati</taxon>
        <taxon>Spirochaetota</taxon>
        <taxon>Spirochaetia</taxon>
        <taxon>Spirochaetales</taxon>
        <taxon>Treponemataceae</taxon>
        <taxon>Treponema</taxon>
    </lineage>
</organism>
<dbReference type="NCBIfam" id="NF037995">
    <property type="entry name" value="TRAP_S1"/>
    <property type="match status" value="1"/>
</dbReference>
<evidence type="ECO:0000313" key="4">
    <source>
        <dbReference type="EMBL" id="MBB5217713.1"/>
    </source>
</evidence>
<dbReference type="GO" id="GO:0055085">
    <property type="term" value="P:transmembrane transport"/>
    <property type="evidence" value="ECO:0007669"/>
    <property type="project" value="InterPro"/>
</dbReference>
<dbReference type="Gene3D" id="3.40.190.170">
    <property type="entry name" value="Bacterial extracellular solute-binding protein, family 7"/>
    <property type="match status" value="1"/>
</dbReference>
<reference evidence="4 6" key="2">
    <citation type="submission" date="2020-08" db="EMBL/GenBank/DDBJ databases">
        <title>Genomic Encyclopedia of Type Strains, Phase IV (KMG-IV): sequencing the most valuable type-strain genomes for metagenomic binning, comparative biology and taxonomic classification.</title>
        <authorList>
            <person name="Goeker M."/>
        </authorList>
    </citation>
    <scope>NUCLEOTIDE SEQUENCE [LARGE SCALE GENOMIC DNA]</scope>
    <source>
        <strain evidence="4 6">DSM 103679</strain>
    </source>
</reference>
<dbReference type="Proteomes" id="UP000593591">
    <property type="component" value="Chromosome"/>
</dbReference>
<dbReference type="Pfam" id="PF03480">
    <property type="entry name" value="DctP"/>
    <property type="match status" value="1"/>
</dbReference>
<dbReference type="PANTHER" id="PTHR33376">
    <property type="match status" value="1"/>
</dbReference>